<dbReference type="GO" id="GO:0008168">
    <property type="term" value="F:methyltransferase activity"/>
    <property type="evidence" value="ECO:0007669"/>
    <property type="project" value="UniProtKB-KW"/>
</dbReference>
<dbReference type="Pfam" id="PF03737">
    <property type="entry name" value="RraA-like"/>
    <property type="match status" value="1"/>
</dbReference>
<reference evidence="2 3" key="1">
    <citation type="journal article" date="2012" name="J. Bacteriol.">
        <title>Complete genome sequence of Pelagibacterium halotolerans B2T.</title>
        <authorList>
            <person name="Huo Y.Y."/>
            <person name="Cheng H."/>
            <person name="Han X.F."/>
            <person name="Jiang X.W."/>
            <person name="Sun C."/>
            <person name="Zhang X.Q."/>
            <person name="Zhu X.F."/>
            <person name="Liu Y.F."/>
            <person name="Li P.F."/>
            <person name="Ni P.X."/>
            <person name="Wu M."/>
        </authorList>
    </citation>
    <scope>NUCLEOTIDE SEQUENCE [LARGE SCALE GENOMIC DNA]</scope>
    <source>
        <strain evidence="3">DSM 22347 / JCM 15775 / CGMCC 1.7692 / B2</strain>
    </source>
</reference>
<comment type="cofactor">
    <cofactor evidence="1">
        <name>Mg(2+)</name>
        <dbReference type="ChEBI" id="CHEBI:18420"/>
    </cofactor>
</comment>
<dbReference type="KEGG" id="phl:KKY_3822"/>
<keyword evidence="3" id="KW-1185">Reference proteome</keyword>
<feature type="binding site" evidence="1">
    <location>
        <position position="118"/>
    </location>
    <ligand>
        <name>Mg(2+)</name>
        <dbReference type="ChEBI" id="CHEBI:18420"/>
    </ligand>
</feature>
<dbReference type="GO" id="GO:0046872">
    <property type="term" value="F:metal ion binding"/>
    <property type="evidence" value="ECO:0007669"/>
    <property type="project" value="UniProtKB-KW"/>
</dbReference>
<dbReference type="Proteomes" id="UP000008850">
    <property type="component" value="Chromosome"/>
</dbReference>
<keyword evidence="1" id="KW-0479">Metal-binding</keyword>
<evidence type="ECO:0000313" key="2">
    <source>
        <dbReference type="EMBL" id="AEQ53804.1"/>
    </source>
</evidence>
<keyword evidence="2" id="KW-0489">Methyltransferase</keyword>
<dbReference type="STRING" id="1082931.KKY_3822"/>
<dbReference type="InterPro" id="IPR036704">
    <property type="entry name" value="RraA/RraA-like_sf"/>
</dbReference>
<feature type="binding site" evidence="1">
    <location>
        <begin position="95"/>
        <end position="98"/>
    </location>
    <ligand>
        <name>substrate</name>
    </ligand>
</feature>
<dbReference type="SUPFAM" id="SSF89562">
    <property type="entry name" value="RraA-like"/>
    <property type="match status" value="1"/>
</dbReference>
<evidence type="ECO:0000256" key="1">
    <source>
        <dbReference type="PIRSR" id="PIRSR605493-1"/>
    </source>
</evidence>
<sequence length="221" mass="23124">MKDFVKNPLPQSLAATLVDKLTRVETATVGHFLHSAFMDSSIAAVDAKHRIAGTAVTLRLAANDSTLLHDVVSTLRPTDILVIDRSGDTRHACWGGVVTNAAAICGFAGAVIDGPVTDVGEIVKRQFPIWSRGRSAITTKLYAQSGAFNVPIACGGVPVMPGDAIVADESGVIVLSPEQAESVAERALAMQRNELDLIARLEAGEPLGQISGASAMIAEKL</sequence>
<evidence type="ECO:0000313" key="3">
    <source>
        <dbReference type="Proteomes" id="UP000008850"/>
    </source>
</evidence>
<proteinExistence type="predicted"/>
<gene>
    <name evidence="2" type="ordered locus">KKY_3822</name>
</gene>
<accession>G4RD54</accession>
<dbReference type="eggNOG" id="COG0684">
    <property type="taxonomic scope" value="Bacteria"/>
</dbReference>
<dbReference type="HOGENOM" id="CLU_072626_3_1_5"/>
<dbReference type="CDD" id="cd16841">
    <property type="entry name" value="RraA_family"/>
    <property type="match status" value="1"/>
</dbReference>
<dbReference type="Gene3D" id="3.50.30.40">
    <property type="entry name" value="Ribonuclease E inhibitor RraA/RraA-like"/>
    <property type="match status" value="1"/>
</dbReference>
<dbReference type="GO" id="GO:0032259">
    <property type="term" value="P:methylation"/>
    <property type="evidence" value="ECO:0007669"/>
    <property type="project" value="UniProtKB-KW"/>
</dbReference>
<dbReference type="PANTHER" id="PTHR33254:SF16">
    <property type="entry name" value="BLR3842 PROTEIN"/>
    <property type="match status" value="1"/>
</dbReference>
<dbReference type="PANTHER" id="PTHR33254">
    <property type="entry name" value="4-HYDROXY-4-METHYL-2-OXOGLUTARATE ALDOLASE 3-RELATED"/>
    <property type="match status" value="1"/>
</dbReference>
<organism evidence="2 3">
    <name type="scientific">Pelagibacterium halotolerans (strain DSM 22347 / JCM 15775 / CGMCC 1.7692 / B2)</name>
    <dbReference type="NCBI Taxonomy" id="1082931"/>
    <lineage>
        <taxon>Bacteria</taxon>
        <taxon>Pseudomonadati</taxon>
        <taxon>Pseudomonadota</taxon>
        <taxon>Alphaproteobacteria</taxon>
        <taxon>Hyphomicrobiales</taxon>
        <taxon>Devosiaceae</taxon>
        <taxon>Pelagibacterium</taxon>
    </lineage>
</organism>
<protein>
    <submittedName>
        <fullName evidence="2">Dimethylmenaquinone methyltransferase</fullName>
    </submittedName>
</protein>
<name>G4RD54_PELHB</name>
<dbReference type="AlphaFoldDB" id="G4RD54"/>
<keyword evidence="1" id="KW-0460">Magnesium</keyword>
<dbReference type="InterPro" id="IPR005493">
    <property type="entry name" value="RraA/RraA-like"/>
</dbReference>
<dbReference type="RefSeq" id="WP_014132948.1">
    <property type="nucleotide sequence ID" value="NC_016078.1"/>
</dbReference>
<keyword evidence="2" id="KW-0808">Transferase</keyword>
<dbReference type="EMBL" id="CP003075">
    <property type="protein sequence ID" value="AEQ53804.1"/>
    <property type="molecule type" value="Genomic_DNA"/>
</dbReference>